<name>A0ABN2XA70_9ACTN</name>
<gene>
    <name evidence="2" type="ORF">GCM10009802_01330</name>
</gene>
<reference evidence="2 3" key="1">
    <citation type="journal article" date="2019" name="Int. J. Syst. Evol. Microbiol.">
        <title>The Global Catalogue of Microorganisms (GCM) 10K type strain sequencing project: providing services to taxonomists for standard genome sequencing and annotation.</title>
        <authorList>
            <consortium name="The Broad Institute Genomics Platform"/>
            <consortium name="The Broad Institute Genome Sequencing Center for Infectious Disease"/>
            <person name="Wu L."/>
            <person name="Ma J."/>
        </authorList>
    </citation>
    <scope>NUCLEOTIDE SEQUENCE [LARGE SCALE GENOMIC DNA]</scope>
    <source>
        <strain evidence="2 3">JCM 15481</strain>
    </source>
</reference>
<sequence>MGHRRGEVVRRLSRRRPAERHEERPLEARAQQQHRRGPGVRVGPDAAAPPLPHQVVRERVTRLVGPLAPDRGEPFGEPRQQPRLDQQRAHHGQHLLVEVRGLPGDGPQALLDAALARVVGQLGEQRAEARQPLEEDAEEDLLLVDEVLVEQRLGAARLARDLLGGRVHEPGGAHEALCGVHDALRGRS</sequence>
<dbReference type="EMBL" id="BAAAPF010000001">
    <property type="protein sequence ID" value="GAA2106750.1"/>
    <property type="molecule type" value="Genomic_DNA"/>
</dbReference>
<keyword evidence="3" id="KW-1185">Reference proteome</keyword>
<feature type="compositionally biased region" description="Basic and acidic residues" evidence="1">
    <location>
        <begin position="1"/>
        <end position="10"/>
    </location>
</feature>
<dbReference type="Proteomes" id="UP001500443">
    <property type="component" value="Unassembled WGS sequence"/>
</dbReference>
<evidence type="ECO:0000256" key="1">
    <source>
        <dbReference type="SAM" id="MobiDB-lite"/>
    </source>
</evidence>
<feature type="compositionally biased region" description="Basic and acidic residues" evidence="1">
    <location>
        <begin position="70"/>
        <end position="88"/>
    </location>
</feature>
<feature type="region of interest" description="Disordered" evidence="1">
    <location>
        <begin position="1"/>
        <end position="53"/>
    </location>
</feature>
<comment type="caution">
    <text evidence="2">The sequence shown here is derived from an EMBL/GenBank/DDBJ whole genome shotgun (WGS) entry which is preliminary data.</text>
</comment>
<feature type="region of interest" description="Disordered" evidence="1">
    <location>
        <begin position="65"/>
        <end position="90"/>
    </location>
</feature>
<proteinExistence type="predicted"/>
<evidence type="ECO:0000313" key="3">
    <source>
        <dbReference type="Proteomes" id="UP001500443"/>
    </source>
</evidence>
<organism evidence="2 3">
    <name type="scientific">Streptomyces synnematoformans</name>
    <dbReference type="NCBI Taxonomy" id="415721"/>
    <lineage>
        <taxon>Bacteria</taxon>
        <taxon>Bacillati</taxon>
        <taxon>Actinomycetota</taxon>
        <taxon>Actinomycetes</taxon>
        <taxon>Kitasatosporales</taxon>
        <taxon>Streptomycetaceae</taxon>
        <taxon>Streptomyces</taxon>
    </lineage>
</organism>
<accession>A0ABN2XA70</accession>
<protein>
    <submittedName>
        <fullName evidence="2">Uncharacterized protein</fullName>
    </submittedName>
</protein>
<evidence type="ECO:0000313" key="2">
    <source>
        <dbReference type="EMBL" id="GAA2106750.1"/>
    </source>
</evidence>